<dbReference type="Proteomes" id="UP000320791">
    <property type="component" value="Unassembled WGS sequence"/>
</dbReference>
<evidence type="ECO:0000313" key="2">
    <source>
        <dbReference type="Proteomes" id="UP000320791"/>
    </source>
</evidence>
<evidence type="ECO:0000313" key="1">
    <source>
        <dbReference type="EMBL" id="TWT28997.1"/>
    </source>
</evidence>
<keyword evidence="2" id="KW-1185">Reference proteome</keyword>
<dbReference type="RefSeq" id="WP_146323113.1">
    <property type="nucleotide sequence ID" value="NZ_BAABLR010000076.1"/>
</dbReference>
<protein>
    <submittedName>
        <fullName evidence="1">Uncharacterized protein</fullName>
    </submittedName>
</protein>
<comment type="caution">
    <text evidence="1">The sequence shown here is derived from an EMBL/GenBank/DDBJ whole genome shotgun (WGS) entry which is preliminary data.</text>
</comment>
<dbReference type="AlphaFoldDB" id="A0A5C5UTD2"/>
<dbReference type="EMBL" id="VOHM01000001">
    <property type="protein sequence ID" value="TWT28997.1"/>
    <property type="molecule type" value="Genomic_DNA"/>
</dbReference>
<sequence length="102" mass="11320">MSLPPLPCIIRWDPEVFAPEKRSLPSALTLHTQLHQPDAAWSVVFSMKTPPVEQGLETFVDEVRFLVDDAPHYLLSAGSRFPFFDGGNIIGECEVLPDADQA</sequence>
<proteinExistence type="predicted"/>
<dbReference type="OrthoDB" id="9429630at2"/>
<organism evidence="1 2">
    <name type="scientific">Corynebacterium canis</name>
    <dbReference type="NCBI Taxonomy" id="679663"/>
    <lineage>
        <taxon>Bacteria</taxon>
        <taxon>Bacillati</taxon>
        <taxon>Actinomycetota</taxon>
        <taxon>Actinomycetes</taxon>
        <taxon>Mycobacteriales</taxon>
        <taxon>Corynebacteriaceae</taxon>
        <taxon>Corynebacterium</taxon>
    </lineage>
</organism>
<reference evidence="1 2" key="1">
    <citation type="submission" date="2019-08" db="EMBL/GenBank/DDBJ databases">
        <authorList>
            <person name="Lei W."/>
        </authorList>
    </citation>
    <scope>NUCLEOTIDE SEQUENCE [LARGE SCALE GENOMIC DNA]</scope>
    <source>
        <strain evidence="1 2">CCUG 58627</strain>
    </source>
</reference>
<accession>A0A5C5UTD2</accession>
<gene>
    <name evidence="1" type="ORF">FRX94_00280</name>
</gene>
<name>A0A5C5UTD2_9CORY</name>